<dbReference type="Proteomes" id="UP001488838">
    <property type="component" value="Unassembled WGS sequence"/>
</dbReference>
<dbReference type="GO" id="GO:0016020">
    <property type="term" value="C:membrane"/>
    <property type="evidence" value="ECO:0007669"/>
    <property type="project" value="UniProtKB-SubCell"/>
</dbReference>
<evidence type="ECO:0000256" key="11">
    <source>
        <dbReference type="ARBA" id="ARBA00023224"/>
    </source>
</evidence>
<name>A0AAW0I223_MYOGA</name>
<evidence type="ECO:0000256" key="1">
    <source>
        <dbReference type="ARBA" id="ARBA00004141"/>
    </source>
</evidence>
<dbReference type="InterPro" id="IPR056274">
    <property type="entry name" value="Ig_ADGRF3"/>
</dbReference>
<evidence type="ECO:0000313" key="17">
    <source>
        <dbReference type="EMBL" id="KAK7808366.1"/>
    </source>
</evidence>
<dbReference type="PROSITE" id="PS50227">
    <property type="entry name" value="G_PROTEIN_RECEP_F2_3"/>
    <property type="match status" value="1"/>
</dbReference>
<dbReference type="InterPro" id="IPR017983">
    <property type="entry name" value="GPCR_2_secretin-like_CS"/>
</dbReference>
<feature type="domain" description="G-protein coupled receptors family 2 profile 1" evidence="15">
    <location>
        <begin position="385"/>
        <end position="442"/>
    </location>
</feature>
<evidence type="ECO:0000256" key="10">
    <source>
        <dbReference type="ARBA" id="ARBA00023180"/>
    </source>
</evidence>
<protein>
    <recommendedName>
        <fullName evidence="19">Adhesion G protein-coupled receptor F3</fullName>
    </recommendedName>
</protein>
<sequence>MASRALSQLFLAMTLPLLELESASVPTAQSIFIFVLNPKKKDLLRGPSHTRVAWLSLRCSGRGTSLSSDLFPRVSFQELKPSGGKSGQQLDQNNGVGESILVSSYVQLEFSNRSWPQELPENLSLLTASTSLPPRTLTALSLTTECCVKHNKTQFCTCHSGYRWNATLCSLYPTCLGHRPEISSCMCLSFHGAALGYCQLPPPVPANLTLNSQLQRPRDTLNLILKTEEATNLRWYLRNPEDPKLIFLRPGAKVSQMSSTYVSIFEAQGFRWELEQVVQVPLEKKEVVLLPDELSISCAASSGFQLSCCFPRTNLAYTATWSPGEGSEVSLQNMLDSQCLVLTAQHCPAADTTYTCTLHSQNVAPFTAPVSITIIQDGDTTCPTDFSVVDWNVTKAGFVAQAPCPVNKRGMVKRLCGSDGIWGPVQNSCTEAEILNLCLKAKLLREGQGKPDEEIPCILSQLREQVDVVSTPTDLQTLLHVVTLLANVVIETRAELTESDLKDLLTTTDKILDVNISSLWTVAQARAPAMGSDFLKAVETLVHSLDPQQLPFSFSSSNVLLQSQLLRHTSPPGYQMSFSTRPLLQAQIPWYSLAPLVRSGANVSVTSLILQKLDHRLPSSYTQGLWTASYTTPGLILVVSVTADGQAFTQAELIMDFEDMNGALHCVFWDHSLYQGQGGWSDEGCQVHAANTSNTTQCVCQHLTAFSILMSQHTVPTDPILDLLSLVGVGASILALLACLLIYRLVWGAVVRNKIAFFRHAALYNMVICLLAADTCFLGSPFLPSGYHSLFCLVIAFLCHFFYLATFFWMLAQALVLAHQLLFVFHQLSKYLVLSLMVILGYLCPLGFAGITLGLYLPQRKYLWEGKCLLNGDGIMLHTFSEPVLVIVGVNGLVLGIAVLKLLRPSLSEGPPVEKRQALVGVLKALLILTPIFGLTWVLGVAVVFDQDSMVSHYIFTILNSLQGVFILVFGCLTDKKVLEALRKRFQSTQSSNSAISLATNETYTSEHSKERSEHASRRQLLMRLSSPEPLVSKQEA</sequence>
<dbReference type="Pfam" id="PF25387">
    <property type="entry name" value="ADGRF3_N"/>
    <property type="match status" value="1"/>
</dbReference>
<dbReference type="PANTHER" id="PTHR45813:SF2">
    <property type="entry name" value="ADHESION G-PROTEIN COUPLED RECEPTOR F3"/>
    <property type="match status" value="1"/>
</dbReference>
<feature type="domain" description="G-protein coupled receptors family 2 profile 2" evidence="16">
    <location>
        <begin position="721"/>
        <end position="975"/>
    </location>
</feature>
<dbReference type="InterPro" id="IPR057400">
    <property type="entry name" value="ADGRF3/5_N"/>
</dbReference>
<evidence type="ECO:0008006" key="19">
    <source>
        <dbReference type="Google" id="ProtNLM"/>
    </source>
</evidence>
<evidence type="ECO:0000256" key="2">
    <source>
        <dbReference type="ARBA" id="ARBA00007343"/>
    </source>
</evidence>
<dbReference type="GO" id="GO:0007166">
    <property type="term" value="P:cell surface receptor signaling pathway"/>
    <property type="evidence" value="ECO:0007669"/>
    <property type="project" value="InterPro"/>
</dbReference>
<keyword evidence="11" id="KW-0807">Transducer</keyword>
<evidence type="ECO:0000256" key="5">
    <source>
        <dbReference type="ARBA" id="ARBA00022989"/>
    </source>
</evidence>
<dbReference type="EMBL" id="JBBHLL010000241">
    <property type="protein sequence ID" value="KAK7808366.1"/>
    <property type="molecule type" value="Genomic_DNA"/>
</dbReference>
<keyword evidence="7 12" id="KW-0472">Membrane</keyword>
<keyword evidence="9" id="KW-0675">Receptor</keyword>
<evidence type="ECO:0000256" key="13">
    <source>
        <dbReference type="SAM" id="SignalP"/>
    </source>
</evidence>
<comment type="subcellular location">
    <subcellularLocation>
        <location evidence="1">Membrane</location>
        <topology evidence="1">Multi-pass membrane protein</topology>
    </subcellularLocation>
</comment>
<dbReference type="GO" id="GO:0007189">
    <property type="term" value="P:adenylate cyclase-activating G protein-coupled receptor signaling pathway"/>
    <property type="evidence" value="ECO:0007669"/>
    <property type="project" value="TreeGrafter"/>
</dbReference>
<dbReference type="GO" id="GO:0004930">
    <property type="term" value="F:G protein-coupled receptor activity"/>
    <property type="evidence" value="ECO:0007669"/>
    <property type="project" value="UniProtKB-KW"/>
</dbReference>
<comment type="caution">
    <text evidence="17">The sequence shown here is derived from an EMBL/GenBank/DDBJ whole genome shotgun (WGS) entry which is preliminary data.</text>
</comment>
<dbReference type="PRINTS" id="PR00249">
    <property type="entry name" value="GPCRSECRETIN"/>
</dbReference>
<organism evidence="17 18">
    <name type="scientific">Myodes glareolus</name>
    <name type="common">Bank vole</name>
    <name type="synonym">Clethrionomys glareolus</name>
    <dbReference type="NCBI Taxonomy" id="447135"/>
    <lineage>
        <taxon>Eukaryota</taxon>
        <taxon>Metazoa</taxon>
        <taxon>Chordata</taxon>
        <taxon>Craniata</taxon>
        <taxon>Vertebrata</taxon>
        <taxon>Euteleostomi</taxon>
        <taxon>Mammalia</taxon>
        <taxon>Eutheria</taxon>
        <taxon>Euarchontoglires</taxon>
        <taxon>Glires</taxon>
        <taxon>Rodentia</taxon>
        <taxon>Myomorpha</taxon>
        <taxon>Muroidea</taxon>
        <taxon>Cricetidae</taxon>
        <taxon>Arvicolinae</taxon>
        <taxon>Myodes</taxon>
    </lineage>
</organism>
<dbReference type="Pfam" id="PF00002">
    <property type="entry name" value="7tm_2"/>
    <property type="match status" value="1"/>
</dbReference>
<feature type="transmembrane region" description="Helical" evidence="12">
    <location>
        <begin position="923"/>
        <end position="945"/>
    </location>
</feature>
<dbReference type="InterPro" id="IPR046338">
    <property type="entry name" value="GAIN_dom_sf"/>
</dbReference>
<comment type="similarity">
    <text evidence="2">Belongs to the G-protein coupled receptor 2 family. Adhesion G-protein coupled receptor (ADGR) subfamily.</text>
</comment>
<evidence type="ECO:0000256" key="7">
    <source>
        <dbReference type="ARBA" id="ARBA00023136"/>
    </source>
</evidence>
<evidence type="ECO:0000256" key="9">
    <source>
        <dbReference type="ARBA" id="ARBA00023170"/>
    </source>
</evidence>
<keyword evidence="8" id="KW-1015">Disulfide bond</keyword>
<dbReference type="InterPro" id="IPR051587">
    <property type="entry name" value="Adhesion_GPCR"/>
</dbReference>
<evidence type="ECO:0000259" key="15">
    <source>
        <dbReference type="PROSITE" id="PS50227"/>
    </source>
</evidence>
<reference evidence="17 18" key="1">
    <citation type="journal article" date="2023" name="bioRxiv">
        <title>Conserved and derived expression patterns and positive selection on dental genes reveal complex evolutionary context of ever-growing rodent molars.</title>
        <authorList>
            <person name="Calamari Z.T."/>
            <person name="Song A."/>
            <person name="Cohen E."/>
            <person name="Akter M."/>
            <person name="Roy R.D."/>
            <person name="Hallikas O."/>
            <person name="Christensen M.M."/>
            <person name="Li P."/>
            <person name="Marangoni P."/>
            <person name="Jernvall J."/>
            <person name="Klein O.D."/>
        </authorList>
    </citation>
    <scope>NUCLEOTIDE SEQUENCE [LARGE SCALE GENOMIC DNA]</scope>
    <source>
        <strain evidence="17">V071</strain>
    </source>
</reference>
<evidence type="ECO:0000259" key="16">
    <source>
        <dbReference type="PROSITE" id="PS50261"/>
    </source>
</evidence>
<feature type="domain" description="GAIN-B" evidence="14">
    <location>
        <begin position="550"/>
        <end position="716"/>
    </location>
</feature>
<evidence type="ECO:0000313" key="18">
    <source>
        <dbReference type="Proteomes" id="UP001488838"/>
    </source>
</evidence>
<dbReference type="Gene3D" id="2.60.220.50">
    <property type="match status" value="1"/>
</dbReference>
<dbReference type="Gene3D" id="1.20.1070.10">
    <property type="entry name" value="Rhodopsin 7-helix transmembrane proteins"/>
    <property type="match status" value="1"/>
</dbReference>
<keyword evidence="18" id="KW-1185">Reference proteome</keyword>
<keyword evidence="3 12" id="KW-0812">Transmembrane</keyword>
<dbReference type="PROSITE" id="PS50221">
    <property type="entry name" value="GAIN_B"/>
    <property type="match status" value="1"/>
</dbReference>
<evidence type="ECO:0000256" key="6">
    <source>
        <dbReference type="ARBA" id="ARBA00023040"/>
    </source>
</evidence>
<dbReference type="InterPro" id="IPR036445">
    <property type="entry name" value="GPCR_2_extracell_dom_sf"/>
</dbReference>
<dbReference type="FunFam" id="1.20.1070.10:FF:000058">
    <property type="entry name" value="Adhesion G protein-coupled receptor F5"/>
    <property type="match status" value="1"/>
</dbReference>
<dbReference type="InterPro" id="IPR000832">
    <property type="entry name" value="GPCR_2_secretin-like"/>
</dbReference>
<gene>
    <name evidence="17" type="ORF">U0070_023367</name>
</gene>
<dbReference type="SMART" id="SM00303">
    <property type="entry name" value="GPS"/>
    <property type="match status" value="1"/>
</dbReference>
<proteinExistence type="inferred from homology"/>
<evidence type="ECO:0000256" key="3">
    <source>
        <dbReference type="ARBA" id="ARBA00022692"/>
    </source>
</evidence>
<feature type="chain" id="PRO_5043967923" description="Adhesion G protein-coupled receptor F3" evidence="13">
    <location>
        <begin position="24"/>
        <end position="1037"/>
    </location>
</feature>
<dbReference type="InterPro" id="IPR001879">
    <property type="entry name" value="GPCR_2_extracellular_dom"/>
</dbReference>
<dbReference type="Gene3D" id="4.10.1240.10">
    <property type="entry name" value="GPCR, family 2, extracellular hormone receptor domain"/>
    <property type="match status" value="1"/>
</dbReference>
<keyword evidence="10" id="KW-0325">Glycoprotein</keyword>
<dbReference type="Pfam" id="PF01825">
    <property type="entry name" value="GPS"/>
    <property type="match status" value="1"/>
</dbReference>
<keyword evidence="5 12" id="KW-1133">Transmembrane helix</keyword>
<dbReference type="InterPro" id="IPR017981">
    <property type="entry name" value="GPCR_2-like_7TM"/>
</dbReference>
<accession>A0AAW0I223</accession>
<feature type="signal peptide" evidence="13">
    <location>
        <begin position="1"/>
        <end position="23"/>
    </location>
</feature>
<feature type="transmembrane region" description="Helical" evidence="12">
    <location>
        <begin position="723"/>
        <end position="743"/>
    </location>
</feature>
<dbReference type="PROSITE" id="PS00650">
    <property type="entry name" value="G_PROTEIN_RECEP_F2_2"/>
    <property type="match status" value="1"/>
</dbReference>
<dbReference type="SUPFAM" id="SSF111418">
    <property type="entry name" value="Hormone receptor domain"/>
    <property type="match status" value="1"/>
</dbReference>
<dbReference type="AlphaFoldDB" id="A0AAW0I223"/>
<feature type="transmembrane region" description="Helical" evidence="12">
    <location>
        <begin position="831"/>
        <end position="857"/>
    </location>
</feature>
<dbReference type="InterPro" id="IPR000203">
    <property type="entry name" value="GPS"/>
</dbReference>
<feature type="transmembrane region" description="Helical" evidence="12">
    <location>
        <begin position="884"/>
        <end position="903"/>
    </location>
</feature>
<keyword evidence="6" id="KW-0297">G-protein coupled receptor</keyword>
<evidence type="ECO:0000256" key="4">
    <source>
        <dbReference type="ARBA" id="ARBA00022729"/>
    </source>
</evidence>
<dbReference type="PROSITE" id="PS50261">
    <property type="entry name" value="G_PROTEIN_RECEP_F2_4"/>
    <property type="match status" value="1"/>
</dbReference>
<feature type="transmembrane region" description="Helical" evidence="12">
    <location>
        <begin position="951"/>
        <end position="974"/>
    </location>
</feature>
<keyword evidence="4 13" id="KW-0732">Signal</keyword>
<dbReference type="InterPro" id="IPR057244">
    <property type="entry name" value="GAIN_B"/>
</dbReference>
<evidence type="ECO:0000259" key="14">
    <source>
        <dbReference type="PROSITE" id="PS50221"/>
    </source>
</evidence>
<dbReference type="Pfam" id="PF24528">
    <property type="entry name" value="Ig_ADGRF3"/>
    <property type="match status" value="1"/>
</dbReference>
<feature type="transmembrane region" description="Helical" evidence="12">
    <location>
        <begin position="763"/>
        <end position="782"/>
    </location>
</feature>
<evidence type="ECO:0000256" key="12">
    <source>
        <dbReference type="SAM" id="Phobius"/>
    </source>
</evidence>
<evidence type="ECO:0000256" key="8">
    <source>
        <dbReference type="ARBA" id="ARBA00023157"/>
    </source>
</evidence>
<dbReference type="PANTHER" id="PTHR45813">
    <property type="entry name" value="IG-LIKE DOMAIN-CONTAINING PROTEIN"/>
    <property type="match status" value="1"/>
</dbReference>